<feature type="region of interest" description="Disordered" evidence="1">
    <location>
        <begin position="1"/>
        <end position="21"/>
    </location>
</feature>
<evidence type="ECO:0000313" key="3">
    <source>
        <dbReference type="EMBL" id="THF58152.1"/>
    </source>
</evidence>
<keyword evidence="4" id="KW-1185">Reference proteome</keyword>
<evidence type="ECO:0000313" key="4">
    <source>
        <dbReference type="Proteomes" id="UP000306441"/>
    </source>
</evidence>
<dbReference type="Pfam" id="PF00582">
    <property type="entry name" value="Usp"/>
    <property type="match status" value="1"/>
</dbReference>
<dbReference type="Proteomes" id="UP000306441">
    <property type="component" value="Unassembled WGS sequence"/>
</dbReference>
<dbReference type="InterPro" id="IPR006016">
    <property type="entry name" value="UspA"/>
</dbReference>
<sequence length="298" mass="32123">MLERAEMTVSDYLPSSERADVEEAPAGSVPKIAVVLPDPITARACLDVGEAAALAVEGTLSVVHIGADPASMLSSAEEIDIQFLRERYEGTAGERVAQVRSVFDEWLSNRRGTGPVSWRDCSGDIDQCLDLETRDADLVIVPRTGNLDARDVVHGLLFHSHKLCLLPAYRQQGDMPLLTHVAVGWKPDGKVERTIKAALPWLRAARQVTAICVDDDKGRSSENAAAEQFAALHVDVTTASLRSHPESVASALVGHAASIGATCIVAGAYRHGEFLEMIVGRVTRDLLTHAQVPLLLMH</sequence>
<dbReference type="EMBL" id="SSNY01000003">
    <property type="protein sequence ID" value="THF58152.1"/>
    <property type="molecule type" value="Genomic_DNA"/>
</dbReference>
<dbReference type="SUPFAM" id="SSF52402">
    <property type="entry name" value="Adenine nucleotide alpha hydrolases-like"/>
    <property type="match status" value="1"/>
</dbReference>
<evidence type="ECO:0000256" key="1">
    <source>
        <dbReference type="SAM" id="MobiDB-lite"/>
    </source>
</evidence>
<feature type="domain" description="UspA" evidence="2">
    <location>
        <begin position="228"/>
        <end position="296"/>
    </location>
</feature>
<name>A0ABY2QAW1_9HYPH</name>
<evidence type="ECO:0000259" key="2">
    <source>
        <dbReference type="Pfam" id="PF00582"/>
    </source>
</evidence>
<gene>
    <name evidence="3" type="ORF">E6C48_05905</name>
</gene>
<accession>A0ABY2QAW1</accession>
<reference evidence="3 4" key="1">
    <citation type="submission" date="2019-04" db="EMBL/GenBank/DDBJ databases">
        <title>Mesorhizobium composti sp. nov., isolated from compost.</title>
        <authorList>
            <person name="Lin S.-Y."/>
            <person name="Hameed A."/>
            <person name="Hsieh Y.-T."/>
            <person name="Young C.-C."/>
        </authorList>
    </citation>
    <scope>NUCLEOTIDE SEQUENCE [LARGE SCALE GENOMIC DNA]</scope>
    <source>
        <strain evidence="3 4">CC-YTH430</strain>
    </source>
</reference>
<dbReference type="Gene3D" id="3.40.50.12370">
    <property type="match status" value="1"/>
</dbReference>
<proteinExistence type="predicted"/>
<organism evidence="3 4">
    <name type="scientific">Ollibium composti</name>
    <dbReference type="NCBI Taxonomy" id="2675109"/>
    <lineage>
        <taxon>Bacteria</taxon>
        <taxon>Pseudomonadati</taxon>
        <taxon>Pseudomonadota</taxon>
        <taxon>Alphaproteobacteria</taxon>
        <taxon>Hyphomicrobiales</taxon>
        <taxon>Phyllobacteriaceae</taxon>
        <taxon>Ollibium</taxon>
    </lineage>
</organism>
<comment type="caution">
    <text evidence="3">The sequence shown here is derived from an EMBL/GenBank/DDBJ whole genome shotgun (WGS) entry which is preliminary data.</text>
</comment>
<dbReference type="CDD" id="cd00293">
    <property type="entry name" value="USP-like"/>
    <property type="match status" value="1"/>
</dbReference>
<protein>
    <submittedName>
        <fullName evidence="3">Universal stress protein</fullName>
    </submittedName>
</protein>